<gene>
    <name evidence="1" type="ORF">ARALYDRAFT_915804</name>
</gene>
<keyword evidence="2" id="KW-1185">Reference proteome</keyword>
<sequence length="107" mass="12575">MASRRRLNLDSFEDIFLKCPIKAFIYSYLKNSGEQFIRVDDEVSVYDPNSSTVSSHALPEEFRTRYETNGVCQIFHCNGLILCQIYRSASNRRDRKLSIWNLVLKEF</sequence>
<organism evidence="2">
    <name type="scientific">Arabidopsis lyrata subsp. lyrata</name>
    <name type="common">Lyre-leaved rock-cress</name>
    <dbReference type="NCBI Taxonomy" id="81972"/>
    <lineage>
        <taxon>Eukaryota</taxon>
        <taxon>Viridiplantae</taxon>
        <taxon>Streptophyta</taxon>
        <taxon>Embryophyta</taxon>
        <taxon>Tracheophyta</taxon>
        <taxon>Spermatophyta</taxon>
        <taxon>Magnoliopsida</taxon>
        <taxon>eudicotyledons</taxon>
        <taxon>Gunneridae</taxon>
        <taxon>Pentapetalae</taxon>
        <taxon>rosids</taxon>
        <taxon>malvids</taxon>
        <taxon>Brassicales</taxon>
        <taxon>Brassicaceae</taxon>
        <taxon>Camelineae</taxon>
        <taxon>Arabidopsis</taxon>
    </lineage>
</organism>
<reference evidence="2" key="1">
    <citation type="journal article" date="2011" name="Nat. Genet.">
        <title>The Arabidopsis lyrata genome sequence and the basis of rapid genome size change.</title>
        <authorList>
            <person name="Hu T.T."/>
            <person name="Pattyn P."/>
            <person name="Bakker E.G."/>
            <person name="Cao J."/>
            <person name="Cheng J.-F."/>
            <person name="Clark R.M."/>
            <person name="Fahlgren N."/>
            <person name="Fawcett J.A."/>
            <person name="Grimwood J."/>
            <person name="Gundlach H."/>
            <person name="Haberer G."/>
            <person name="Hollister J.D."/>
            <person name="Ossowski S."/>
            <person name="Ottilar R.P."/>
            <person name="Salamov A.A."/>
            <person name="Schneeberger K."/>
            <person name="Spannagl M."/>
            <person name="Wang X."/>
            <person name="Yang L."/>
            <person name="Nasrallah M.E."/>
            <person name="Bergelson J."/>
            <person name="Carrington J.C."/>
            <person name="Gaut B.S."/>
            <person name="Schmutz J."/>
            <person name="Mayer K.F.X."/>
            <person name="Van de Peer Y."/>
            <person name="Grigoriev I.V."/>
            <person name="Nordborg M."/>
            <person name="Weigel D."/>
            <person name="Guo Y.-L."/>
        </authorList>
    </citation>
    <scope>NUCLEOTIDE SEQUENCE [LARGE SCALE GENOMIC DNA]</scope>
    <source>
        <strain evidence="2">cv. MN47</strain>
    </source>
</reference>
<dbReference type="Gramene" id="scaffold_703546.1">
    <property type="protein sequence ID" value="scaffold_703546.1"/>
    <property type="gene ID" value="scaffold_703546.1"/>
</dbReference>
<dbReference type="Proteomes" id="UP000008694">
    <property type="component" value="Unassembled WGS sequence"/>
</dbReference>
<dbReference type="AlphaFoldDB" id="D7MI55"/>
<accession>D7MI55</accession>
<evidence type="ECO:0000313" key="1">
    <source>
        <dbReference type="EMBL" id="EFH44745.1"/>
    </source>
</evidence>
<protein>
    <submittedName>
        <fullName evidence="1">Uncharacterized protein</fullName>
    </submittedName>
</protein>
<dbReference type="EMBL" id="GL348719">
    <property type="protein sequence ID" value="EFH44745.1"/>
    <property type="molecule type" value="Genomic_DNA"/>
</dbReference>
<name>D7MI55_ARALL</name>
<dbReference type="HOGENOM" id="CLU_2213550_0_0_1"/>
<proteinExistence type="predicted"/>
<evidence type="ECO:0000313" key="2">
    <source>
        <dbReference type="Proteomes" id="UP000008694"/>
    </source>
</evidence>